<comment type="caution">
    <text evidence="2">The sequence shown here is derived from an EMBL/GenBank/DDBJ whole genome shotgun (WGS) entry which is preliminary data.</text>
</comment>
<dbReference type="EMBL" id="JBBPBN010000008">
    <property type="protein sequence ID" value="KAK9032785.1"/>
    <property type="molecule type" value="Genomic_DNA"/>
</dbReference>
<dbReference type="PANTHER" id="PTHR31790">
    <property type="entry name" value="OS02G0783600 PROTEIN"/>
    <property type="match status" value="1"/>
</dbReference>
<dbReference type="Pfam" id="PF08268">
    <property type="entry name" value="FBA_3"/>
    <property type="match status" value="1"/>
</dbReference>
<evidence type="ECO:0000313" key="2">
    <source>
        <dbReference type="EMBL" id="KAK9032785.1"/>
    </source>
</evidence>
<keyword evidence="3" id="KW-1185">Reference proteome</keyword>
<accession>A0ABR2T5L7</accession>
<proteinExistence type="predicted"/>
<feature type="domain" description="F-box associated beta-propeller type 3" evidence="1">
    <location>
        <begin position="3"/>
        <end position="120"/>
    </location>
</feature>
<gene>
    <name evidence="2" type="ORF">V6N11_017828</name>
</gene>
<sequence length="219" mass="24750">MFDSCNGLICIQLDRYDNGLKFLLWNPSIQKYIYLPQLSFSEAEDSNNGFGFDSRTNDYKLLIVGIDKDGSWIQPYLFSLNENCWKRVTATIPPNYAFIPVALCFVNGVVHWSGYRERNNVMKYGESSIVVTTRPTDAKFELWVMKEYGVVESWTKVLTLRKISLRGVDIEAYLLSVNSNLESLVLLDQAVEVCIESGVNQPIDSSDSDESNGGENDVA</sequence>
<evidence type="ECO:0000259" key="1">
    <source>
        <dbReference type="Pfam" id="PF08268"/>
    </source>
</evidence>
<dbReference type="PANTHER" id="PTHR31790:SF526">
    <property type="entry name" value="OS12G0618150 PROTEIN"/>
    <property type="match status" value="1"/>
</dbReference>
<evidence type="ECO:0000313" key="3">
    <source>
        <dbReference type="Proteomes" id="UP001396334"/>
    </source>
</evidence>
<dbReference type="NCBIfam" id="TIGR01640">
    <property type="entry name" value="F_box_assoc_1"/>
    <property type="match status" value="1"/>
</dbReference>
<name>A0ABR2T5L7_9ROSI</name>
<reference evidence="2 3" key="1">
    <citation type="journal article" date="2024" name="G3 (Bethesda)">
        <title>Genome assembly of Hibiscus sabdariffa L. provides insights into metabolisms of medicinal natural products.</title>
        <authorList>
            <person name="Kim T."/>
        </authorList>
    </citation>
    <scope>NUCLEOTIDE SEQUENCE [LARGE SCALE GENOMIC DNA]</scope>
    <source>
        <strain evidence="2">TK-2024</strain>
        <tissue evidence="2">Old leaves</tissue>
    </source>
</reference>
<protein>
    <recommendedName>
        <fullName evidence="1">F-box associated beta-propeller type 3 domain-containing protein</fullName>
    </recommendedName>
</protein>
<dbReference type="Proteomes" id="UP001396334">
    <property type="component" value="Unassembled WGS sequence"/>
</dbReference>
<organism evidence="2 3">
    <name type="scientific">Hibiscus sabdariffa</name>
    <name type="common">roselle</name>
    <dbReference type="NCBI Taxonomy" id="183260"/>
    <lineage>
        <taxon>Eukaryota</taxon>
        <taxon>Viridiplantae</taxon>
        <taxon>Streptophyta</taxon>
        <taxon>Embryophyta</taxon>
        <taxon>Tracheophyta</taxon>
        <taxon>Spermatophyta</taxon>
        <taxon>Magnoliopsida</taxon>
        <taxon>eudicotyledons</taxon>
        <taxon>Gunneridae</taxon>
        <taxon>Pentapetalae</taxon>
        <taxon>rosids</taxon>
        <taxon>malvids</taxon>
        <taxon>Malvales</taxon>
        <taxon>Malvaceae</taxon>
        <taxon>Malvoideae</taxon>
        <taxon>Hibiscus</taxon>
    </lineage>
</organism>
<dbReference type="InterPro" id="IPR052361">
    <property type="entry name" value="F-box_domain"/>
</dbReference>
<dbReference type="InterPro" id="IPR013187">
    <property type="entry name" value="F-box-assoc_dom_typ3"/>
</dbReference>
<dbReference type="InterPro" id="IPR017451">
    <property type="entry name" value="F-box-assoc_interact_dom"/>
</dbReference>